<organism evidence="2">
    <name type="scientific">marine metagenome</name>
    <dbReference type="NCBI Taxonomy" id="408172"/>
    <lineage>
        <taxon>unclassified sequences</taxon>
        <taxon>metagenomes</taxon>
        <taxon>ecological metagenomes</taxon>
    </lineage>
</organism>
<dbReference type="InterPro" id="IPR011008">
    <property type="entry name" value="Dimeric_a/b-barrel"/>
</dbReference>
<gene>
    <name evidence="2" type="ORF">METZ01_LOCUS90722</name>
</gene>
<dbReference type="Gene3D" id="3.30.70.100">
    <property type="match status" value="2"/>
</dbReference>
<feature type="domain" description="DUF6854" evidence="1">
    <location>
        <begin position="116"/>
        <end position="201"/>
    </location>
</feature>
<accession>A0A381VDI8</accession>
<dbReference type="EMBL" id="UINC01008413">
    <property type="protein sequence ID" value="SVA37868.1"/>
    <property type="molecule type" value="Genomic_DNA"/>
</dbReference>
<evidence type="ECO:0000259" key="1">
    <source>
        <dbReference type="Pfam" id="PF21614"/>
    </source>
</evidence>
<evidence type="ECO:0000313" key="2">
    <source>
        <dbReference type="EMBL" id="SVA37868.1"/>
    </source>
</evidence>
<name>A0A381VDI8_9ZZZZ</name>
<dbReference type="Pfam" id="PF21614">
    <property type="entry name" value="DUF6854"/>
    <property type="match status" value="2"/>
</dbReference>
<protein>
    <recommendedName>
        <fullName evidence="1">DUF6854 domain-containing protein</fullName>
    </recommendedName>
</protein>
<proteinExistence type="predicted"/>
<dbReference type="AlphaFoldDB" id="A0A381VDI8"/>
<dbReference type="InterPro" id="IPR049275">
    <property type="entry name" value="DUF6854"/>
</dbReference>
<dbReference type="SUPFAM" id="SSF54909">
    <property type="entry name" value="Dimeric alpha+beta barrel"/>
    <property type="match status" value="1"/>
</dbReference>
<reference evidence="2" key="1">
    <citation type="submission" date="2018-05" db="EMBL/GenBank/DDBJ databases">
        <authorList>
            <person name="Lanie J.A."/>
            <person name="Ng W.-L."/>
            <person name="Kazmierczak K.M."/>
            <person name="Andrzejewski T.M."/>
            <person name="Davidsen T.M."/>
            <person name="Wayne K.J."/>
            <person name="Tettelin H."/>
            <person name="Glass J.I."/>
            <person name="Rusch D."/>
            <person name="Podicherti R."/>
            <person name="Tsui H.-C.T."/>
            <person name="Winkler M.E."/>
        </authorList>
    </citation>
    <scope>NUCLEOTIDE SEQUENCE</scope>
</reference>
<feature type="domain" description="DUF6854" evidence="1">
    <location>
        <begin position="6"/>
        <end position="99"/>
    </location>
</feature>
<sequence length="204" mass="21907">MTDTPYFVITIASCAADYRQTALGHMPGLAQDLMDQAGALVVRYGVVATGDNVGALTLFQAYEHLDGFEKAMDVYASSAAYAEVMSSGKVQVVLRNIMKTHPVPFDQNREVTSKYAVLTRVSSADPMIDEMSQLASVFADNGALTLRYGTLVTGSNAGNRLVGATYPSMEAIEKTYDALAADSHYQSVLSNASINMRGIIRLMG</sequence>